<name>A0A1K1LPN8_RUMFL</name>
<dbReference type="AlphaFoldDB" id="A0A1K1LPN8"/>
<evidence type="ECO:0000313" key="3">
    <source>
        <dbReference type="Proteomes" id="UP000183461"/>
    </source>
</evidence>
<keyword evidence="1" id="KW-0472">Membrane</keyword>
<feature type="transmembrane region" description="Helical" evidence="1">
    <location>
        <begin position="36"/>
        <end position="55"/>
    </location>
</feature>
<proteinExistence type="predicted"/>
<reference evidence="2 3" key="1">
    <citation type="submission" date="2016-11" db="EMBL/GenBank/DDBJ databases">
        <authorList>
            <person name="Jaros S."/>
            <person name="Januszkiewicz K."/>
            <person name="Wedrychowicz H."/>
        </authorList>
    </citation>
    <scope>NUCLEOTIDE SEQUENCE [LARGE SCALE GENOMIC DNA]</scope>
    <source>
        <strain evidence="2 3">YL228</strain>
    </source>
</reference>
<organism evidence="2 3">
    <name type="scientific">Ruminococcus flavefaciens</name>
    <dbReference type="NCBI Taxonomy" id="1265"/>
    <lineage>
        <taxon>Bacteria</taxon>
        <taxon>Bacillati</taxon>
        <taxon>Bacillota</taxon>
        <taxon>Clostridia</taxon>
        <taxon>Eubacteriales</taxon>
        <taxon>Oscillospiraceae</taxon>
        <taxon>Ruminococcus</taxon>
    </lineage>
</organism>
<evidence type="ECO:0008006" key="4">
    <source>
        <dbReference type="Google" id="ProtNLM"/>
    </source>
</evidence>
<dbReference type="EMBL" id="FPIP01000001">
    <property type="protein sequence ID" value="SFW12869.1"/>
    <property type="molecule type" value="Genomic_DNA"/>
</dbReference>
<keyword evidence="1" id="KW-1133">Transmembrane helix</keyword>
<keyword evidence="1" id="KW-0812">Transmembrane</keyword>
<evidence type="ECO:0000313" key="2">
    <source>
        <dbReference type="EMBL" id="SFW12869.1"/>
    </source>
</evidence>
<gene>
    <name evidence="2" type="ORF">SAMN02910280_0650</name>
</gene>
<sequence>MENFVTAVRAVCYVSVGICIVRSITEGTRLRAQAEFILKLIFAVAVTAPVVSGVFNIELPDLSAFDRTDYSFSAEIYENELRAQLSENISAVLSEQLAAAGIKAEKIKTEVNISEDGSISINRVIISTSDFEASAAVIRGSIGQETEVINGSN</sequence>
<accession>A0A1K1LPN8</accession>
<dbReference type="Proteomes" id="UP000183461">
    <property type="component" value="Unassembled WGS sequence"/>
</dbReference>
<dbReference type="RefSeq" id="WP_072299056.1">
    <property type="nucleotide sequence ID" value="NZ_FPIP01000001.1"/>
</dbReference>
<protein>
    <recommendedName>
        <fullName evidence="4">Stage III sporulation protein AF</fullName>
    </recommendedName>
</protein>
<feature type="transmembrane region" description="Helical" evidence="1">
    <location>
        <begin position="6"/>
        <end position="24"/>
    </location>
</feature>
<evidence type="ECO:0000256" key="1">
    <source>
        <dbReference type="SAM" id="Phobius"/>
    </source>
</evidence>